<dbReference type="Proteomes" id="UP000624703">
    <property type="component" value="Unassembled WGS sequence"/>
</dbReference>
<proteinExistence type="predicted"/>
<gene>
    <name evidence="1" type="ORF">JIN82_13905</name>
</gene>
<accession>A0A8J7MFU8</accession>
<sequence length="91" mass="10842">MLENLAGWHITQSQILSSIHGEWCGDWLPQALEWADPSALWWRFWVGEKVENKKIMHGIFSRRFGVGFGSERRWKIRENNARHFFRVVIGF</sequence>
<organism evidence="1 2">
    <name type="scientific">Persicirhabdus sediminis</name>
    <dbReference type="NCBI Taxonomy" id="454144"/>
    <lineage>
        <taxon>Bacteria</taxon>
        <taxon>Pseudomonadati</taxon>
        <taxon>Verrucomicrobiota</taxon>
        <taxon>Verrucomicrobiia</taxon>
        <taxon>Verrucomicrobiales</taxon>
        <taxon>Verrucomicrobiaceae</taxon>
        <taxon>Persicirhabdus</taxon>
    </lineage>
</organism>
<protein>
    <submittedName>
        <fullName evidence="1">Uncharacterized protein</fullName>
    </submittedName>
</protein>
<dbReference type="AlphaFoldDB" id="A0A8J7MFU8"/>
<keyword evidence="2" id="KW-1185">Reference proteome</keyword>
<evidence type="ECO:0000313" key="1">
    <source>
        <dbReference type="EMBL" id="MBK1792252.1"/>
    </source>
</evidence>
<evidence type="ECO:0000313" key="2">
    <source>
        <dbReference type="Proteomes" id="UP000624703"/>
    </source>
</evidence>
<name>A0A8J7MFU8_9BACT</name>
<comment type="caution">
    <text evidence="1">The sequence shown here is derived from an EMBL/GenBank/DDBJ whole genome shotgun (WGS) entry which is preliminary data.</text>
</comment>
<dbReference type="EMBL" id="JAENIM010000044">
    <property type="protein sequence ID" value="MBK1792252.1"/>
    <property type="molecule type" value="Genomic_DNA"/>
</dbReference>
<dbReference type="RefSeq" id="WP_200312265.1">
    <property type="nucleotide sequence ID" value="NZ_JAENIM010000044.1"/>
</dbReference>
<reference evidence="1" key="1">
    <citation type="submission" date="2021-01" db="EMBL/GenBank/DDBJ databases">
        <title>Modified the classification status of verrucomicrobia.</title>
        <authorList>
            <person name="Feng X."/>
        </authorList>
    </citation>
    <scope>NUCLEOTIDE SEQUENCE</scope>
    <source>
        <strain evidence="1">_KCTC 22039</strain>
    </source>
</reference>